<dbReference type="PANTHER" id="PTHR31435">
    <property type="entry name" value="PROTEIN NATD1"/>
    <property type="match status" value="1"/>
</dbReference>
<evidence type="ECO:0000259" key="1">
    <source>
        <dbReference type="PROSITE" id="PS51729"/>
    </source>
</evidence>
<dbReference type="AlphaFoldDB" id="S8CC93"/>
<evidence type="ECO:0000313" key="2">
    <source>
        <dbReference type="EMBL" id="EPS64510.1"/>
    </source>
</evidence>
<sequence>EEKKKTTTTTIVWNDEDKKFETADKEAYLEYEARGEKIFELTHTYVPPSKRGLGLAGHLCVAAFTHARNHSIAVIPTCSYISGTFLPKNPEWNSLIYKEV</sequence>
<dbReference type="PROSITE" id="PS51729">
    <property type="entry name" value="GNAT_YJDJ"/>
    <property type="match status" value="1"/>
</dbReference>
<dbReference type="FunFam" id="3.40.630.30:FF:000106">
    <property type="entry name" value="Acetyltransferase At1g77540"/>
    <property type="match status" value="1"/>
</dbReference>
<organism evidence="2 3">
    <name type="scientific">Genlisea aurea</name>
    <dbReference type="NCBI Taxonomy" id="192259"/>
    <lineage>
        <taxon>Eukaryota</taxon>
        <taxon>Viridiplantae</taxon>
        <taxon>Streptophyta</taxon>
        <taxon>Embryophyta</taxon>
        <taxon>Tracheophyta</taxon>
        <taxon>Spermatophyta</taxon>
        <taxon>Magnoliopsida</taxon>
        <taxon>eudicotyledons</taxon>
        <taxon>Gunneridae</taxon>
        <taxon>Pentapetalae</taxon>
        <taxon>asterids</taxon>
        <taxon>lamiids</taxon>
        <taxon>Lamiales</taxon>
        <taxon>Lentibulariaceae</taxon>
        <taxon>Genlisea</taxon>
    </lineage>
</organism>
<comment type="caution">
    <text evidence="2">The sequence shown here is derived from an EMBL/GenBank/DDBJ whole genome shotgun (WGS) entry which is preliminary data.</text>
</comment>
<keyword evidence="3" id="KW-1185">Reference proteome</keyword>
<dbReference type="Gene3D" id="3.40.630.30">
    <property type="match status" value="1"/>
</dbReference>
<dbReference type="PANTHER" id="PTHR31435:SF9">
    <property type="entry name" value="PROTEIN NATD1"/>
    <property type="match status" value="1"/>
</dbReference>
<reference evidence="2 3" key="1">
    <citation type="journal article" date="2013" name="BMC Genomics">
        <title>The miniature genome of a carnivorous plant Genlisea aurea contains a low number of genes and short non-coding sequences.</title>
        <authorList>
            <person name="Leushkin E.V."/>
            <person name="Sutormin R.A."/>
            <person name="Nabieva E.R."/>
            <person name="Penin A.A."/>
            <person name="Kondrashov A.S."/>
            <person name="Logacheva M.D."/>
        </authorList>
    </citation>
    <scope>NUCLEOTIDE SEQUENCE [LARGE SCALE GENOMIC DNA]</scope>
</reference>
<dbReference type="InterPro" id="IPR045057">
    <property type="entry name" value="Gcn5-rel_NAT"/>
</dbReference>
<dbReference type="OrthoDB" id="74247at2759"/>
<proteinExistence type="predicted"/>
<dbReference type="CDD" id="cd04301">
    <property type="entry name" value="NAT_SF"/>
    <property type="match status" value="1"/>
</dbReference>
<dbReference type="SUPFAM" id="SSF55729">
    <property type="entry name" value="Acyl-CoA N-acyltransferases (Nat)"/>
    <property type="match status" value="1"/>
</dbReference>
<dbReference type="InterPro" id="IPR031165">
    <property type="entry name" value="GNAT_YJDJ"/>
</dbReference>
<protein>
    <recommendedName>
        <fullName evidence="1">N-acetyltransferase domain-containing protein</fullName>
    </recommendedName>
</protein>
<dbReference type="Pfam" id="PF14542">
    <property type="entry name" value="Acetyltransf_CG"/>
    <property type="match status" value="1"/>
</dbReference>
<feature type="non-terminal residue" evidence="2">
    <location>
        <position position="1"/>
    </location>
</feature>
<dbReference type="EMBL" id="AUSU01004781">
    <property type="protein sequence ID" value="EPS64510.1"/>
    <property type="molecule type" value="Genomic_DNA"/>
</dbReference>
<name>S8CC93_9LAMI</name>
<gene>
    <name evidence="2" type="ORF">M569_10270</name>
</gene>
<dbReference type="InterPro" id="IPR016181">
    <property type="entry name" value="Acyl_CoA_acyltransferase"/>
</dbReference>
<feature type="domain" description="N-acetyltransferase" evidence="1">
    <location>
        <begin position="3"/>
        <end position="97"/>
    </location>
</feature>
<feature type="non-terminal residue" evidence="2">
    <location>
        <position position="100"/>
    </location>
</feature>
<accession>S8CC93</accession>
<dbReference type="Proteomes" id="UP000015453">
    <property type="component" value="Unassembled WGS sequence"/>
</dbReference>
<evidence type="ECO:0000313" key="3">
    <source>
        <dbReference type="Proteomes" id="UP000015453"/>
    </source>
</evidence>